<proteinExistence type="inferred from homology"/>
<dbReference type="InterPro" id="IPR016193">
    <property type="entry name" value="Cytidine_deaminase-like"/>
</dbReference>
<dbReference type="Proteomes" id="UP000198945">
    <property type="component" value="Unassembled WGS sequence"/>
</dbReference>
<dbReference type="UniPathway" id="UPA00074">
    <property type="reaction ID" value="UER00133"/>
</dbReference>
<dbReference type="CDD" id="cd01421">
    <property type="entry name" value="IMPCH"/>
    <property type="match status" value="1"/>
</dbReference>
<dbReference type="Gene3D" id="3.40.140.20">
    <property type="match status" value="2"/>
</dbReference>
<organism evidence="12 14">
    <name type="scientific">Halanaerobium congolense</name>
    <dbReference type="NCBI Taxonomy" id="54121"/>
    <lineage>
        <taxon>Bacteria</taxon>
        <taxon>Bacillati</taxon>
        <taxon>Bacillota</taxon>
        <taxon>Clostridia</taxon>
        <taxon>Halanaerobiales</taxon>
        <taxon>Halanaerobiaceae</taxon>
        <taxon>Halanaerobium</taxon>
    </lineage>
</organism>
<dbReference type="AlphaFoldDB" id="A0A1G8JFF7"/>
<protein>
    <recommendedName>
        <fullName evidence="10">Bifunctional purine biosynthesis protein PurH</fullName>
    </recommendedName>
    <domain>
        <recommendedName>
            <fullName evidence="10">Phosphoribosylaminoimidazolecarboxamide formyltransferase</fullName>
            <ecNumber evidence="10">2.1.2.3</ecNumber>
        </recommendedName>
        <alternativeName>
            <fullName evidence="10">AICAR transformylase</fullName>
        </alternativeName>
    </domain>
    <domain>
        <recommendedName>
            <fullName evidence="10">IMP cyclohydrolase</fullName>
            <ecNumber evidence="10">3.5.4.10</ecNumber>
        </recommendedName>
        <alternativeName>
            <fullName evidence="10">ATIC</fullName>
        </alternativeName>
        <alternativeName>
            <fullName evidence="10">IMP synthase</fullName>
        </alternativeName>
        <alternativeName>
            <fullName evidence="10">Inosinicase</fullName>
        </alternativeName>
    </domain>
</protein>
<evidence type="ECO:0000256" key="4">
    <source>
        <dbReference type="ARBA" id="ARBA00022679"/>
    </source>
</evidence>
<dbReference type="HAMAP" id="MF_00139">
    <property type="entry name" value="PurH"/>
    <property type="match status" value="1"/>
</dbReference>
<evidence type="ECO:0000256" key="3">
    <source>
        <dbReference type="ARBA" id="ARBA00007667"/>
    </source>
</evidence>
<dbReference type="EC" id="2.1.2.3" evidence="10"/>
<evidence type="ECO:0000313" key="12">
    <source>
        <dbReference type="EMBL" id="SDI30019.1"/>
    </source>
</evidence>
<dbReference type="SMART" id="SM00851">
    <property type="entry name" value="MGS"/>
    <property type="match status" value="1"/>
</dbReference>
<reference evidence="13 15" key="2">
    <citation type="submission" date="2019-03" db="EMBL/GenBank/DDBJ databases">
        <title>Subsurface microbial communities from deep shales in Ohio and West Virginia, USA.</title>
        <authorList>
            <person name="Wrighton K."/>
        </authorList>
    </citation>
    <scope>NUCLEOTIDE SEQUENCE [LARGE SCALE GENOMIC DNA]</scope>
    <source>
        <strain evidence="13 15">DSMZ 11287</strain>
    </source>
</reference>
<evidence type="ECO:0000313" key="14">
    <source>
        <dbReference type="Proteomes" id="UP000198945"/>
    </source>
</evidence>
<dbReference type="InterPro" id="IPR036914">
    <property type="entry name" value="MGS-like_dom_sf"/>
</dbReference>
<keyword evidence="4 10" id="KW-0808">Transferase</keyword>
<dbReference type="GO" id="GO:0004643">
    <property type="term" value="F:phosphoribosylaminoimidazolecarboxamide formyltransferase activity"/>
    <property type="evidence" value="ECO:0007669"/>
    <property type="project" value="UniProtKB-UniRule"/>
</dbReference>
<evidence type="ECO:0000259" key="11">
    <source>
        <dbReference type="PROSITE" id="PS51855"/>
    </source>
</evidence>
<keyword evidence="5 10" id="KW-0658">Purine biosynthesis</keyword>
<dbReference type="RefSeq" id="WP_089655385.1">
    <property type="nucleotide sequence ID" value="NZ_FNDF01000005.1"/>
</dbReference>
<comment type="catalytic activity">
    <reaction evidence="8 10">
        <text>(6R)-10-formyltetrahydrofolate + 5-amino-1-(5-phospho-beta-D-ribosyl)imidazole-4-carboxamide = 5-formamido-1-(5-phospho-D-ribosyl)imidazole-4-carboxamide + (6S)-5,6,7,8-tetrahydrofolate</text>
        <dbReference type="Rhea" id="RHEA:22192"/>
        <dbReference type="ChEBI" id="CHEBI:57453"/>
        <dbReference type="ChEBI" id="CHEBI:58467"/>
        <dbReference type="ChEBI" id="CHEBI:58475"/>
        <dbReference type="ChEBI" id="CHEBI:195366"/>
        <dbReference type="EC" id="2.1.2.3"/>
    </reaction>
</comment>
<dbReference type="SUPFAM" id="SSF52335">
    <property type="entry name" value="Methylglyoxal synthase-like"/>
    <property type="match status" value="1"/>
</dbReference>
<keyword evidence="7 10" id="KW-0511">Multifunctional enzyme</keyword>
<dbReference type="PIRSF" id="PIRSF000414">
    <property type="entry name" value="AICARFT_IMPCHas"/>
    <property type="match status" value="1"/>
</dbReference>
<feature type="domain" description="MGS-like" evidence="11">
    <location>
        <begin position="1"/>
        <end position="147"/>
    </location>
</feature>
<dbReference type="InterPro" id="IPR024051">
    <property type="entry name" value="AICAR_Tfase_dup_dom_sf"/>
</dbReference>
<evidence type="ECO:0000256" key="1">
    <source>
        <dbReference type="ARBA" id="ARBA00004844"/>
    </source>
</evidence>
<dbReference type="GeneID" id="57011885"/>
<dbReference type="EMBL" id="FNEH01000004">
    <property type="protein sequence ID" value="SDI30019.1"/>
    <property type="molecule type" value="Genomic_DNA"/>
</dbReference>
<dbReference type="FunFam" id="3.40.140.20:FF:000002">
    <property type="entry name" value="Bifunctional purine biosynthesis protein PurH"/>
    <property type="match status" value="1"/>
</dbReference>
<dbReference type="InterPro" id="IPR002695">
    <property type="entry name" value="PurH-like"/>
</dbReference>
<evidence type="ECO:0000256" key="7">
    <source>
        <dbReference type="ARBA" id="ARBA00023268"/>
    </source>
</evidence>
<comment type="catalytic activity">
    <reaction evidence="9 10">
        <text>IMP + H2O = 5-formamido-1-(5-phospho-D-ribosyl)imidazole-4-carboxamide</text>
        <dbReference type="Rhea" id="RHEA:18445"/>
        <dbReference type="ChEBI" id="CHEBI:15377"/>
        <dbReference type="ChEBI" id="CHEBI:58053"/>
        <dbReference type="ChEBI" id="CHEBI:58467"/>
        <dbReference type="EC" id="3.5.4.10"/>
    </reaction>
</comment>
<dbReference type="Gene3D" id="3.40.50.1380">
    <property type="entry name" value="Methylglyoxal synthase-like domain"/>
    <property type="match status" value="1"/>
</dbReference>
<name>A0A1G8JFF7_9FIRM</name>
<dbReference type="FunFam" id="3.40.140.20:FF:000001">
    <property type="entry name" value="Bifunctional purine biosynthesis protein PurH"/>
    <property type="match status" value="1"/>
</dbReference>
<dbReference type="EMBL" id="SOEF01000004">
    <property type="protein sequence ID" value="TDX46651.1"/>
    <property type="molecule type" value="Genomic_DNA"/>
</dbReference>
<comment type="domain">
    <text evidence="10">The IMP cyclohydrolase activity resides in the N-terminal region.</text>
</comment>
<dbReference type="NCBIfam" id="NF002049">
    <property type="entry name" value="PRK00881.1"/>
    <property type="match status" value="1"/>
</dbReference>
<dbReference type="SMART" id="SM00798">
    <property type="entry name" value="AICARFT_IMPCHas"/>
    <property type="match status" value="1"/>
</dbReference>
<evidence type="ECO:0000256" key="9">
    <source>
        <dbReference type="ARBA" id="ARBA00050687"/>
    </source>
</evidence>
<dbReference type="GO" id="GO:0005829">
    <property type="term" value="C:cytosol"/>
    <property type="evidence" value="ECO:0007669"/>
    <property type="project" value="TreeGrafter"/>
</dbReference>
<evidence type="ECO:0000256" key="2">
    <source>
        <dbReference type="ARBA" id="ARBA00004954"/>
    </source>
</evidence>
<evidence type="ECO:0000256" key="10">
    <source>
        <dbReference type="HAMAP-Rule" id="MF_00139"/>
    </source>
</evidence>
<dbReference type="EC" id="3.5.4.10" evidence="10"/>
<dbReference type="PANTHER" id="PTHR11692:SF0">
    <property type="entry name" value="BIFUNCTIONAL PURINE BIOSYNTHESIS PROTEIN ATIC"/>
    <property type="match status" value="1"/>
</dbReference>
<dbReference type="Proteomes" id="UP000295472">
    <property type="component" value="Unassembled WGS sequence"/>
</dbReference>
<dbReference type="SUPFAM" id="SSF53927">
    <property type="entry name" value="Cytidine deaminase-like"/>
    <property type="match status" value="1"/>
</dbReference>
<dbReference type="Pfam" id="PF02142">
    <property type="entry name" value="MGS"/>
    <property type="match status" value="1"/>
</dbReference>
<dbReference type="GO" id="GO:0003937">
    <property type="term" value="F:IMP cyclohydrolase activity"/>
    <property type="evidence" value="ECO:0007669"/>
    <property type="project" value="UniProtKB-UniRule"/>
</dbReference>
<comment type="similarity">
    <text evidence="3 10">Belongs to the PurH family.</text>
</comment>
<evidence type="ECO:0000256" key="5">
    <source>
        <dbReference type="ARBA" id="ARBA00022755"/>
    </source>
</evidence>
<comment type="pathway">
    <text evidence="2 10">Purine metabolism; IMP biosynthesis via de novo pathway; 5-formamido-1-(5-phospho-D-ribosyl)imidazole-4-carboxamide from 5-amino-1-(5-phospho-D-ribosyl)imidazole-4-carboxamide (10-formyl THF route): step 1/1.</text>
</comment>
<evidence type="ECO:0000256" key="6">
    <source>
        <dbReference type="ARBA" id="ARBA00022801"/>
    </source>
</evidence>
<comment type="pathway">
    <text evidence="1 10">Purine metabolism; IMP biosynthesis via de novo pathway; IMP from 5-formamido-1-(5-phospho-D-ribosyl)imidazole-4-carboxamide: step 1/1.</text>
</comment>
<gene>
    <name evidence="10" type="primary">purH</name>
    <name evidence="13" type="ORF">C7954_10420</name>
    <name evidence="12" type="ORF">SAMN04515654_10465</name>
</gene>
<dbReference type="PANTHER" id="PTHR11692">
    <property type="entry name" value="BIFUNCTIONAL PURINE BIOSYNTHESIS PROTEIN PURH"/>
    <property type="match status" value="1"/>
</dbReference>
<sequence length="525" mass="57720">MSKIKRALLSVSNKEGIVDFAKGLKEFDVEIISTGGTGRMLKENGIEVTDIDEVTNFPEMMDGRVKTLHPAVHGGILAVRGNEEHLKEIAAQDIEPIDLVVCNLYPFAETIAKKDVTLEEAIENIDIGGPTMIRSAAKNNNDVAVVVDPADYDQFLAEMKVGSGALTKTKKLKLAYKAFHHTAEYDQRIQKYLEEIVLSEEEKKELPETLLDRYDKREDLRYGENPHQKAAFYLEQEQNEPSISTAEQLHGKGMSYNNINDTDGALELIKEFNAKPAAAVIKHANPCGMATADNLKEAFVNAHAGDPLSAFGSIVAANRRIDAATAKEIADQDKFIEVVIAPDYEAEALEILKKRSDKMRILKTGELSINREKPGYSMKKVTGGLLVQDRDLAQTTAEDLEVVTEKAPTEEQINDLLFSWKVVKHVKSNAIVMAKDEMVVGVGAGQMSRVDSMIISGRKADGRQEGGVVASDAFFPFPDAVEKAAELGIKAIIQPGGSIRDDQVIEACNKLGIAMVFTGKRHFRH</sequence>
<evidence type="ECO:0000313" key="13">
    <source>
        <dbReference type="EMBL" id="TDX46651.1"/>
    </source>
</evidence>
<keyword evidence="6 10" id="KW-0378">Hydrolase</keyword>
<dbReference type="InterPro" id="IPR011607">
    <property type="entry name" value="MGS-like_dom"/>
</dbReference>
<dbReference type="GO" id="GO:0006189">
    <property type="term" value="P:'de novo' IMP biosynthetic process"/>
    <property type="evidence" value="ECO:0007669"/>
    <property type="project" value="UniProtKB-UniRule"/>
</dbReference>
<dbReference type="PROSITE" id="PS51855">
    <property type="entry name" value="MGS"/>
    <property type="match status" value="1"/>
</dbReference>
<accession>A0A1G8JFF7</accession>
<dbReference type="Pfam" id="PF01808">
    <property type="entry name" value="AICARFT_IMPCHas"/>
    <property type="match status" value="1"/>
</dbReference>
<reference evidence="12 14" key="1">
    <citation type="submission" date="2016-10" db="EMBL/GenBank/DDBJ databases">
        <authorList>
            <person name="de Groot N.N."/>
        </authorList>
    </citation>
    <scope>NUCLEOTIDE SEQUENCE [LARGE SCALE GENOMIC DNA]</scope>
    <source>
        <strain evidence="12 14">WG7</strain>
    </source>
</reference>
<dbReference type="FunFam" id="3.40.50.1380:FF:000001">
    <property type="entry name" value="Bifunctional purine biosynthesis protein PurH"/>
    <property type="match status" value="1"/>
</dbReference>
<evidence type="ECO:0000313" key="15">
    <source>
        <dbReference type="Proteomes" id="UP000295472"/>
    </source>
</evidence>
<evidence type="ECO:0000256" key="8">
    <source>
        <dbReference type="ARBA" id="ARBA00050488"/>
    </source>
</evidence>
<dbReference type="NCBIfam" id="TIGR00355">
    <property type="entry name" value="purH"/>
    <property type="match status" value="1"/>
</dbReference>